<organism evidence="1 2">
    <name type="scientific">Hyalomma asiaticum</name>
    <name type="common">Tick</name>
    <dbReference type="NCBI Taxonomy" id="266040"/>
    <lineage>
        <taxon>Eukaryota</taxon>
        <taxon>Metazoa</taxon>
        <taxon>Ecdysozoa</taxon>
        <taxon>Arthropoda</taxon>
        <taxon>Chelicerata</taxon>
        <taxon>Arachnida</taxon>
        <taxon>Acari</taxon>
        <taxon>Parasitiformes</taxon>
        <taxon>Ixodida</taxon>
        <taxon>Ixodoidea</taxon>
        <taxon>Ixodidae</taxon>
        <taxon>Hyalomminae</taxon>
        <taxon>Hyalomma</taxon>
    </lineage>
</organism>
<dbReference type="Proteomes" id="UP000821845">
    <property type="component" value="Chromosome 6"/>
</dbReference>
<comment type="caution">
    <text evidence="1">The sequence shown here is derived from an EMBL/GenBank/DDBJ whole genome shotgun (WGS) entry which is preliminary data.</text>
</comment>
<name>A0ACB7S607_HYAAI</name>
<keyword evidence="2" id="KW-1185">Reference proteome</keyword>
<reference evidence="1" key="1">
    <citation type="submission" date="2020-05" db="EMBL/GenBank/DDBJ databases">
        <title>Large-scale comparative analyses of tick genomes elucidate their genetic diversity and vector capacities.</title>
        <authorList>
            <person name="Jia N."/>
            <person name="Wang J."/>
            <person name="Shi W."/>
            <person name="Du L."/>
            <person name="Sun Y."/>
            <person name="Zhan W."/>
            <person name="Jiang J."/>
            <person name="Wang Q."/>
            <person name="Zhang B."/>
            <person name="Ji P."/>
            <person name="Sakyi L.B."/>
            <person name="Cui X."/>
            <person name="Yuan T."/>
            <person name="Jiang B."/>
            <person name="Yang W."/>
            <person name="Lam T.T.-Y."/>
            <person name="Chang Q."/>
            <person name="Ding S."/>
            <person name="Wang X."/>
            <person name="Zhu J."/>
            <person name="Ruan X."/>
            <person name="Zhao L."/>
            <person name="Wei J."/>
            <person name="Que T."/>
            <person name="Du C."/>
            <person name="Cheng J."/>
            <person name="Dai P."/>
            <person name="Han X."/>
            <person name="Huang E."/>
            <person name="Gao Y."/>
            <person name="Liu J."/>
            <person name="Shao H."/>
            <person name="Ye R."/>
            <person name="Li L."/>
            <person name="Wei W."/>
            <person name="Wang X."/>
            <person name="Wang C."/>
            <person name="Yang T."/>
            <person name="Huo Q."/>
            <person name="Li W."/>
            <person name="Guo W."/>
            <person name="Chen H."/>
            <person name="Zhou L."/>
            <person name="Ni X."/>
            <person name="Tian J."/>
            <person name="Zhou Y."/>
            <person name="Sheng Y."/>
            <person name="Liu T."/>
            <person name="Pan Y."/>
            <person name="Xia L."/>
            <person name="Li J."/>
            <person name="Zhao F."/>
            <person name="Cao W."/>
        </authorList>
    </citation>
    <scope>NUCLEOTIDE SEQUENCE</scope>
    <source>
        <strain evidence="1">Hyas-2018</strain>
    </source>
</reference>
<proteinExistence type="predicted"/>
<dbReference type="EMBL" id="CM023486">
    <property type="protein sequence ID" value="KAH6929103.1"/>
    <property type="molecule type" value="Genomic_DNA"/>
</dbReference>
<gene>
    <name evidence="1" type="ORF">HPB50_023401</name>
</gene>
<protein>
    <submittedName>
        <fullName evidence="1">Uncharacterized protein</fullName>
    </submittedName>
</protein>
<accession>A0ACB7S607</accession>
<evidence type="ECO:0000313" key="2">
    <source>
        <dbReference type="Proteomes" id="UP000821845"/>
    </source>
</evidence>
<sequence>MPNTPPGDTTNNTHTTRSPPPQALSADARVNARKPMLQGSAKDIRKVCHYIRAEGEGSPRASENATRLQHTLVHQSFLSPKNTMGVRCGSATTARTMADNIKKILRCGTSSYSETSR</sequence>
<evidence type="ECO:0000313" key="1">
    <source>
        <dbReference type="EMBL" id="KAH6929103.1"/>
    </source>
</evidence>